<comment type="caution">
    <text evidence="1">The sequence shown here is derived from an EMBL/GenBank/DDBJ whole genome shotgun (WGS) entry which is preliminary data.</text>
</comment>
<protein>
    <submittedName>
        <fullName evidence="1">Uncharacterized protein</fullName>
    </submittedName>
</protein>
<evidence type="ECO:0000313" key="2">
    <source>
        <dbReference type="Proteomes" id="UP000779809"/>
    </source>
</evidence>
<proteinExistence type="predicted"/>
<reference evidence="1" key="1">
    <citation type="submission" date="2020-07" db="EMBL/GenBank/DDBJ databases">
        <title>Huge and variable diversity of episymbiotic CPR bacteria and DPANN archaea in groundwater ecosystems.</title>
        <authorList>
            <person name="He C.Y."/>
            <person name="Keren R."/>
            <person name="Whittaker M."/>
            <person name="Farag I.F."/>
            <person name="Doudna J."/>
            <person name="Cate J.H.D."/>
            <person name="Banfield J.F."/>
        </authorList>
    </citation>
    <scope>NUCLEOTIDE SEQUENCE</scope>
    <source>
        <strain evidence="1">NC_groundwater_580_Pr5_B-0.1um_64_19</strain>
    </source>
</reference>
<evidence type="ECO:0000313" key="1">
    <source>
        <dbReference type="EMBL" id="MBI2677266.1"/>
    </source>
</evidence>
<dbReference type="Proteomes" id="UP000779809">
    <property type="component" value="Unassembled WGS sequence"/>
</dbReference>
<accession>A0A932A6W7</accession>
<name>A0A932A6W7_9BACT</name>
<organism evidence="1 2">
    <name type="scientific">Candidatus Korobacter versatilis</name>
    <dbReference type="NCBI Taxonomy" id="658062"/>
    <lineage>
        <taxon>Bacteria</taxon>
        <taxon>Pseudomonadati</taxon>
        <taxon>Acidobacteriota</taxon>
        <taxon>Terriglobia</taxon>
        <taxon>Terriglobales</taxon>
        <taxon>Candidatus Korobacteraceae</taxon>
        <taxon>Candidatus Korobacter</taxon>
    </lineage>
</organism>
<gene>
    <name evidence="1" type="ORF">HYX28_00635</name>
</gene>
<dbReference type="AlphaFoldDB" id="A0A932A6W7"/>
<dbReference type="EMBL" id="JACPNR010000002">
    <property type="protein sequence ID" value="MBI2677266.1"/>
    <property type="molecule type" value="Genomic_DNA"/>
</dbReference>
<sequence length="295" mass="32412">MFGPIRCDAHGGIYYRPVGALNSAFESPVIRVEADKSSTRFTFDSVEGLPRELYAFTFDVDPAGRVYALVAARDQTANASIYVLAFSNEGEFLRKTRLEVTFRPSGAFLALPNDTFLISGVKDVSNPEEPQPAFVALFRDGRIIRPLLTTPKASAKKRDPSKPGILDPVLQFAQAAKDREGTIYLLKATSPPQVDVFSATGTLIRSVTLAFPFPGARPAAFFVDGSHPLVMYQPPQGAPAKEYRLFYTKYDARTGEPIVTYLQQQFGTMACVEDGEVTFLRSIAGRMVLGETHLK</sequence>